<dbReference type="EMBL" id="KV878890">
    <property type="protein sequence ID" value="OJJ88096.1"/>
    <property type="molecule type" value="Genomic_DNA"/>
</dbReference>
<reference evidence="2" key="1">
    <citation type="journal article" date="2017" name="Genome Biol.">
        <title>Comparative genomics reveals high biological diversity and specific adaptations in the industrially and medically important fungal genus Aspergillus.</title>
        <authorList>
            <person name="de Vries R.P."/>
            <person name="Riley R."/>
            <person name="Wiebenga A."/>
            <person name="Aguilar-Osorio G."/>
            <person name="Amillis S."/>
            <person name="Uchima C.A."/>
            <person name="Anderluh G."/>
            <person name="Asadollahi M."/>
            <person name="Askin M."/>
            <person name="Barry K."/>
            <person name="Battaglia E."/>
            <person name="Bayram O."/>
            <person name="Benocci T."/>
            <person name="Braus-Stromeyer S.A."/>
            <person name="Caldana C."/>
            <person name="Canovas D."/>
            <person name="Cerqueira G.C."/>
            <person name="Chen F."/>
            <person name="Chen W."/>
            <person name="Choi C."/>
            <person name="Clum A."/>
            <person name="Dos Santos R.A."/>
            <person name="Damasio A.R."/>
            <person name="Diallinas G."/>
            <person name="Emri T."/>
            <person name="Fekete E."/>
            <person name="Flipphi M."/>
            <person name="Freyberg S."/>
            <person name="Gallo A."/>
            <person name="Gournas C."/>
            <person name="Habgood R."/>
            <person name="Hainaut M."/>
            <person name="Harispe M.L."/>
            <person name="Henrissat B."/>
            <person name="Hilden K.S."/>
            <person name="Hope R."/>
            <person name="Hossain A."/>
            <person name="Karabika E."/>
            <person name="Karaffa L."/>
            <person name="Karanyi Z."/>
            <person name="Krasevec N."/>
            <person name="Kuo A."/>
            <person name="Kusch H."/>
            <person name="LaButti K."/>
            <person name="Lagendijk E.L."/>
            <person name="Lapidus A."/>
            <person name="Levasseur A."/>
            <person name="Lindquist E."/>
            <person name="Lipzen A."/>
            <person name="Logrieco A.F."/>
            <person name="MacCabe A."/>
            <person name="Maekelae M.R."/>
            <person name="Malavazi I."/>
            <person name="Melin P."/>
            <person name="Meyer V."/>
            <person name="Mielnichuk N."/>
            <person name="Miskei M."/>
            <person name="Molnar A.P."/>
            <person name="Mule G."/>
            <person name="Ngan C.Y."/>
            <person name="Orejas M."/>
            <person name="Orosz E."/>
            <person name="Ouedraogo J.P."/>
            <person name="Overkamp K.M."/>
            <person name="Park H.-S."/>
            <person name="Perrone G."/>
            <person name="Piumi F."/>
            <person name="Punt P.J."/>
            <person name="Ram A.F."/>
            <person name="Ramon A."/>
            <person name="Rauscher S."/>
            <person name="Record E."/>
            <person name="Riano-Pachon D.M."/>
            <person name="Robert V."/>
            <person name="Roehrig J."/>
            <person name="Ruller R."/>
            <person name="Salamov A."/>
            <person name="Salih N.S."/>
            <person name="Samson R.A."/>
            <person name="Sandor E."/>
            <person name="Sanguinetti M."/>
            <person name="Schuetze T."/>
            <person name="Sepcic K."/>
            <person name="Shelest E."/>
            <person name="Sherlock G."/>
            <person name="Sophianopoulou V."/>
            <person name="Squina F.M."/>
            <person name="Sun H."/>
            <person name="Susca A."/>
            <person name="Todd R.B."/>
            <person name="Tsang A."/>
            <person name="Unkles S.E."/>
            <person name="van de Wiele N."/>
            <person name="van Rossen-Uffink D."/>
            <person name="Oliveira J.V."/>
            <person name="Vesth T.C."/>
            <person name="Visser J."/>
            <person name="Yu J.-H."/>
            <person name="Zhou M."/>
            <person name="Andersen M.R."/>
            <person name="Archer D.B."/>
            <person name="Baker S.E."/>
            <person name="Benoit I."/>
            <person name="Brakhage A.A."/>
            <person name="Braus G.H."/>
            <person name="Fischer R."/>
            <person name="Frisvad J.C."/>
            <person name="Goldman G.H."/>
            <person name="Houbraken J."/>
            <person name="Oakley B."/>
            <person name="Pocsi I."/>
            <person name="Scazzocchio C."/>
            <person name="Seiboth B."/>
            <person name="vanKuyk P.A."/>
            <person name="Wortman J."/>
            <person name="Dyer P.S."/>
            <person name="Grigoriev I.V."/>
        </authorList>
    </citation>
    <scope>NUCLEOTIDE SEQUENCE [LARGE SCALE GENOMIC DNA]</scope>
    <source>
        <strain evidence="2">CBS 516.65</strain>
    </source>
</reference>
<dbReference type="VEuPathDB" id="FungiDB:ASPGLDRAFT_1028580"/>
<proteinExistence type="predicted"/>
<keyword evidence="2" id="KW-1185">Reference proteome</keyword>
<dbReference type="AlphaFoldDB" id="A0A1L9VW21"/>
<dbReference type="RefSeq" id="XP_022404779.1">
    <property type="nucleotide sequence ID" value="XM_022539434.1"/>
</dbReference>
<evidence type="ECO:0000313" key="1">
    <source>
        <dbReference type="EMBL" id="OJJ88096.1"/>
    </source>
</evidence>
<evidence type="ECO:0000313" key="2">
    <source>
        <dbReference type="Proteomes" id="UP000184300"/>
    </source>
</evidence>
<sequence length="116" mass="13143">MSPTALCITTAEQKRRIIFLHKDKPSLKRGLSDRSSKGKSGVDLFRTNEVYMERTSLTEEVYCLSNVCAHTQLIECLIYNMCAHVDYKNPDLATRVNHLSDRSLSSVSQATHNDHT</sequence>
<dbReference type="Proteomes" id="UP000184300">
    <property type="component" value="Unassembled WGS sequence"/>
</dbReference>
<organism evidence="1 2">
    <name type="scientific">Aspergillus glaucus CBS 516.65</name>
    <dbReference type="NCBI Taxonomy" id="1160497"/>
    <lineage>
        <taxon>Eukaryota</taxon>
        <taxon>Fungi</taxon>
        <taxon>Dikarya</taxon>
        <taxon>Ascomycota</taxon>
        <taxon>Pezizomycotina</taxon>
        <taxon>Eurotiomycetes</taxon>
        <taxon>Eurotiomycetidae</taxon>
        <taxon>Eurotiales</taxon>
        <taxon>Aspergillaceae</taxon>
        <taxon>Aspergillus</taxon>
        <taxon>Aspergillus subgen. Aspergillus</taxon>
    </lineage>
</organism>
<dbReference type="OrthoDB" id="10492412at2759"/>
<gene>
    <name evidence="1" type="ORF">ASPGLDRAFT_1028580</name>
</gene>
<accession>A0A1L9VW21</accession>
<protein>
    <submittedName>
        <fullName evidence="1">Uncharacterized protein</fullName>
    </submittedName>
</protein>
<dbReference type="GeneID" id="34455695"/>
<name>A0A1L9VW21_ASPGL</name>